<gene>
    <name evidence="1" type="ORF">A2V80_01335</name>
</gene>
<dbReference type="Proteomes" id="UP000179013">
    <property type="component" value="Unassembled WGS sequence"/>
</dbReference>
<organism evidence="1 2">
    <name type="scientific">Candidatus Woesebacteria bacterium RBG_16_39_8b</name>
    <dbReference type="NCBI Taxonomy" id="1802482"/>
    <lineage>
        <taxon>Bacteria</taxon>
        <taxon>Candidatus Woeseibacteriota</taxon>
    </lineage>
</organism>
<sequence length="95" mass="9711">MEGLYTGVASYDLAYWAGVGGVNSATTCWSEGVLDTTVNGARLPTVTLHQEGVQLLDQALGLGIGNTAQFFNSQAGVDISFNGTGHNVSATCGGK</sequence>
<dbReference type="AlphaFoldDB" id="A0A1F7XHR3"/>
<name>A0A1F7XHR3_9BACT</name>
<protein>
    <submittedName>
        <fullName evidence="1">Uncharacterized protein</fullName>
    </submittedName>
</protein>
<evidence type="ECO:0000313" key="2">
    <source>
        <dbReference type="Proteomes" id="UP000179013"/>
    </source>
</evidence>
<dbReference type="EMBL" id="MGFU01000003">
    <property type="protein sequence ID" value="OGM14556.1"/>
    <property type="molecule type" value="Genomic_DNA"/>
</dbReference>
<comment type="caution">
    <text evidence="1">The sequence shown here is derived from an EMBL/GenBank/DDBJ whole genome shotgun (WGS) entry which is preliminary data.</text>
</comment>
<evidence type="ECO:0000313" key="1">
    <source>
        <dbReference type="EMBL" id="OGM14556.1"/>
    </source>
</evidence>
<proteinExistence type="predicted"/>
<accession>A0A1F7XHR3</accession>
<reference evidence="1 2" key="1">
    <citation type="journal article" date="2016" name="Nat. Commun.">
        <title>Thousands of microbial genomes shed light on interconnected biogeochemical processes in an aquifer system.</title>
        <authorList>
            <person name="Anantharaman K."/>
            <person name="Brown C.T."/>
            <person name="Hug L.A."/>
            <person name="Sharon I."/>
            <person name="Castelle C.J."/>
            <person name="Probst A.J."/>
            <person name="Thomas B.C."/>
            <person name="Singh A."/>
            <person name="Wilkins M.J."/>
            <person name="Karaoz U."/>
            <person name="Brodie E.L."/>
            <person name="Williams K.H."/>
            <person name="Hubbard S.S."/>
            <person name="Banfield J.F."/>
        </authorList>
    </citation>
    <scope>NUCLEOTIDE SEQUENCE [LARGE SCALE GENOMIC DNA]</scope>
</reference>